<reference evidence="1 2" key="1">
    <citation type="journal article" date="2025" name="Int. J. Syst. Evol. Microbiol.">
        <title>Desulfovibrio falkowii sp. nov., Porphyromonas miyakawae sp. nov., Mediterraneibacter flintii sp. nov. and Owariibacterium komagatae gen. nov., sp. nov., isolated from human faeces.</title>
        <authorList>
            <person name="Hamaguchi T."/>
            <person name="Ohara M."/>
            <person name="Hisatomi A."/>
            <person name="Sekiguchi K."/>
            <person name="Takeda J.I."/>
            <person name="Ueyama J."/>
            <person name="Ito M."/>
            <person name="Nishiwaki H."/>
            <person name="Ogi T."/>
            <person name="Hirayama M."/>
            <person name="Ohkuma M."/>
            <person name="Sakamoto M."/>
            <person name="Ohno K."/>
        </authorList>
    </citation>
    <scope>NUCLEOTIDE SEQUENCE [LARGE SCALE GENOMIC DNA]</scope>
    <source>
        <strain evidence="1 2">13CB8C</strain>
    </source>
</reference>
<gene>
    <name evidence="1" type="ORF">Defa_10950</name>
</gene>
<name>A0ABQ0E7D1_9BACT</name>
<accession>A0ABQ0E7D1</accession>
<dbReference type="EMBL" id="BAAFSG010000001">
    <property type="protein sequence ID" value="GAB1253608.1"/>
    <property type="molecule type" value="Genomic_DNA"/>
</dbReference>
<evidence type="ECO:0000313" key="1">
    <source>
        <dbReference type="EMBL" id="GAB1253608.1"/>
    </source>
</evidence>
<organism evidence="1 2">
    <name type="scientific">Desulfovibrio falkowii</name>
    <dbReference type="NCBI Taxonomy" id="3136602"/>
    <lineage>
        <taxon>Bacteria</taxon>
        <taxon>Pseudomonadati</taxon>
        <taxon>Thermodesulfobacteriota</taxon>
        <taxon>Desulfovibrionia</taxon>
        <taxon>Desulfovibrionales</taxon>
        <taxon>Desulfovibrionaceae</taxon>
        <taxon>Desulfovibrio</taxon>
    </lineage>
</organism>
<comment type="caution">
    <text evidence="1">The sequence shown here is derived from an EMBL/GenBank/DDBJ whole genome shotgun (WGS) entry which is preliminary data.</text>
</comment>
<keyword evidence="2" id="KW-1185">Reference proteome</keyword>
<protein>
    <submittedName>
        <fullName evidence="1">Uncharacterized protein</fullName>
    </submittedName>
</protein>
<evidence type="ECO:0000313" key="2">
    <source>
        <dbReference type="Proteomes" id="UP001628192"/>
    </source>
</evidence>
<proteinExistence type="predicted"/>
<dbReference type="Proteomes" id="UP001628192">
    <property type="component" value="Unassembled WGS sequence"/>
</dbReference>
<sequence length="56" mass="6131">MACKPNIGLRWGKKGKIKHITSEIIIQGRDVIQNSLGSRIVSKWNVARANGPEGFG</sequence>